<evidence type="ECO:0000313" key="3">
    <source>
        <dbReference type="Proteomes" id="UP000642920"/>
    </source>
</evidence>
<accession>A0A937DKI8</accession>
<proteinExistence type="predicted"/>
<evidence type="ECO:0000313" key="2">
    <source>
        <dbReference type="EMBL" id="MBL0766281.1"/>
    </source>
</evidence>
<dbReference type="RefSeq" id="WP_201922471.1">
    <property type="nucleotide sequence ID" value="NZ_JAERQG010000003.1"/>
</dbReference>
<dbReference type="PANTHER" id="PTHR37833">
    <property type="entry name" value="LIPOPROTEIN-RELATED"/>
    <property type="match status" value="1"/>
</dbReference>
<keyword evidence="1" id="KW-0732">Signal</keyword>
<dbReference type="Pfam" id="PF07610">
    <property type="entry name" value="DUF1573"/>
    <property type="match status" value="1"/>
</dbReference>
<dbReference type="AlphaFoldDB" id="A0A937DKI8"/>
<gene>
    <name evidence="2" type="ORF">JKP34_13520</name>
</gene>
<dbReference type="EMBL" id="JAERQG010000003">
    <property type="protein sequence ID" value="MBL0766281.1"/>
    <property type="molecule type" value="Genomic_DNA"/>
</dbReference>
<comment type="caution">
    <text evidence="2">The sequence shown here is derived from an EMBL/GenBank/DDBJ whole genome shotgun (WGS) entry which is preliminary data.</text>
</comment>
<feature type="signal peptide" evidence="1">
    <location>
        <begin position="1"/>
        <end position="19"/>
    </location>
</feature>
<feature type="chain" id="PRO_5036775923" evidence="1">
    <location>
        <begin position="20"/>
        <end position="132"/>
    </location>
</feature>
<reference evidence="2" key="1">
    <citation type="submission" date="2021-01" db="EMBL/GenBank/DDBJ databases">
        <title>Marivirga sp. nov., isolated from intertidal surface sediments.</title>
        <authorList>
            <person name="Zhang M."/>
        </authorList>
    </citation>
    <scope>NUCLEOTIDE SEQUENCE</scope>
    <source>
        <strain evidence="2">SM1354</strain>
    </source>
</reference>
<dbReference type="InterPro" id="IPR011467">
    <property type="entry name" value="DUF1573"/>
</dbReference>
<organism evidence="2 3">
    <name type="scientific">Marivirga atlantica</name>
    <dbReference type="NCBI Taxonomy" id="1548457"/>
    <lineage>
        <taxon>Bacteria</taxon>
        <taxon>Pseudomonadati</taxon>
        <taxon>Bacteroidota</taxon>
        <taxon>Cytophagia</taxon>
        <taxon>Cytophagales</taxon>
        <taxon>Marivirgaceae</taxon>
        <taxon>Marivirga</taxon>
    </lineage>
</organism>
<dbReference type="PANTHER" id="PTHR37833:SF1">
    <property type="entry name" value="SIGNAL PEPTIDE PROTEIN"/>
    <property type="match status" value="1"/>
</dbReference>
<sequence>MKKLAFLFLLFIGVTASYAQTAEKNDGPEITFNETTFDFGDIKQGDVVEHIFTFENTGNQPLIISNATTTCGCTASEYKRGEPIAPGESSQIKVKFNSRGKMGAINKVVTIKSNIGEDRKISIKTNVLPSDS</sequence>
<dbReference type="Proteomes" id="UP000642920">
    <property type="component" value="Unassembled WGS sequence"/>
</dbReference>
<dbReference type="Gene3D" id="2.60.40.10">
    <property type="entry name" value="Immunoglobulins"/>
    <property type="match status" value="1"/>
</dbReference>
<protein>
    <submittedName>
        <fullName evidence="2">DUF1573 domain-containing protein</fullName>
    </submittedName>
</protein>
<keyword evidence="3" id="KW-1185">Reference proteome</keyword>
<dbReference type="InterPro" id="IPR013783">
    <property type="entry name" value="Ig-like_fold"/>
</dbReference>
<name>A0A937DKI8_9BACT</name>
<evidence type="ECO:0000256" key="1">
    <source>
        <dbReference type="SAM" id="SignalP"/>
    </source>
</evidence>